<proteinExistence type="predicted"/>
<dbReference type="EMBL" id="JAICBX010000004">
    <property type="protein sequence ID" value="MBW8639426.1"/>
    <property type="molecule type" value="Genomic_DNA"/>
</dbReference>
<accession>A0AAE3D340</accession>
<protein>
    <submittedName>
        <fullName evidence="2">SH3 domain-containing protein</fullName>
    </submittedName>
</protein>
<name>A0AAE3D340_9HYPH</name>
<comment type="caution">
    <text evidence="2">The sequence shown here is derived from an EMBL/GenBank/DDBJ whole genome shotgun (WGS) entry which is preliminary data.</text>
</comment>
<organism evidence="2 3">
    <name type="scientific">Flavimaribacter sediminis</name>
    <dbReference type="NCBI Taxonomy" id="2865987"/>
    <lineage>
        <taxon>Bacteria</taxon>
        <taxon>Pseudomonadati</taxon>
        <taxon>Pseudomonadota</taxon>
        <taxon>Alphaproteobacteria</taxon>
        <taxon>Hyphomicrobiales</taxon>
        <taxon>Rhizobiaceae</taxon>
        <taxon>Flavimaribacter</taxon>
    </lineage>
</organism>
<dbReference type="Gene3D" id="2.30.30.40">
    <property type="entry name" value="SH3 Domains"/>
    <property type="match status" value="1"/>
</dbReference>
<feature type="chain" id="PRO_5042133590" evidence="1">
    <location>
        <begin position="27"/>
        <end position="120"/>
    </location>
</feature>
<gene>
    <name evidence="2" type="ORF">K1W69_19685</name>
</gene>
<evidence type="ECO:0000313" key="2">
    <source>
        <dbReference type="EMBL" id="MBW8639426.1"/>
    </source>
</evidence>
<feature type="signal peptide" evidence="1">
    <location>
        <begin position="1"/>
        <end position="26"/>
    </location>
</feature>
<keyword evidence="1" id="KW-0732">Signal</keyword>
<evidence type="ECO:0000313" key="3">
    <source>
        <dbReference type="Proteomes" id="UP001196509"/>
    </source>
</evidence>
<dbReference type="RefSeq" id="WP_220230158.1">
    <property type="nucleotide sequence ID" value="NZ_JAICBX010000004.1"/>
</dbReference>
<dbReference type="AlphaFoldDB" id="A0AAE3D340"/>
<sequence>MNRFRIAVVVLIVSIPAMLGQAYANAFVAWQVSDVAWNDILNVRAWPSSKSAIRAGYPNGAPLSMTGKCMNGVDLKNIAGLPHWKQRQMVRYTWCEVWHDPTNTGDWQNGWVYGKYIAPM</sequence>
<reference evidence="2" key="1">
    <citation type="submission" date="2021-08" db="EMBL/GenBank/DDBJ databases">
        <title>Hoeflea bacterium WL0058 sp. nov., isolated from the sediment.</title>
        <authorList>
            <person name="Wang L."/>
            <person name="Zhang D."/>
        </authorList>
    </citation>
    <scope>NUCLEOTIDE SEQUENCE</scope>
    <source>
        <strain evidence="2">WL0058</strain>
    </source>
</reference>
<dbReference type="Proteomes" id="UP001196509">
    <property type="component" value="Unassembled WGS sequence"/>
</dbReference>
<keyword evidence="3" id="KW-1185">Reference proteome</keyword>
<evidence type="ECO:0000256" key="1">
    <source>
        <dbReference type="SAM" id="SignalP"/>
    </source>
</evidence>